<dbReference type="GO" id="GO:0009003">
    <property type="term" value="F:signal peptidase activity"/>
    <property type="evidence" value="ECO:0007669"/>
    <property type="project" value="UniProtKB-EC"/>
</dbReference>
<dbReference type="PRINTS" id="PR00727">
    <property type="entry name" value="LEADERPTASE"/>
</dbReference>
<dbReference type="GO" id="GO:0006465">
    <property type="term" value="P:signal peptide processing"/>
    <property type="evidence" value="ECO:0007669"/>
    <property type="project" value="InterPro"/>
</dbReference>
<evidence type="ECO:0000256" key="1">
    <source>
        <dbReference type="ARBA" id="ARBA00004401"/>
    </source>
</evidence>
<sequence length="201" mass="23304">MDTKDLKMNSIDIEHLDLSQTSSKKPRLLASLKEIIIYAIIFIMCVFVLPRYVIQKTIVDGDSMETTLHDKDRLLLDKLTYQFKNPERFDIIVFYPYGKDVDEYYVKRVIGLPEETVQIIGEDIYINGDKLEENYGKDPITYSGIAEEPLTLGDDEFFLLGDNREISLDSRYEEVGLVHRDMIAGHAIVRIWPFDKFGIVK</sequence>
<evidence type="ECO:0000256" key="4">
    <source>
        <dbReference type="RuleBase" id="RU362042"/>
    </source>
</evidence>
<proteinExistence type="inferred from homology"/>
<dbReference type="InterPro" id="IPR019533">
    <property type="entry name" value="Peptidase_S26"/>
</dbReference>
<dbReference type="Proteomes" id="UP000273083">
    <property type="component" value="Unassembled WGS sequence"/>
</dbReference>
<dbReference type="Gene3D" id="2.10.109.10">
    <property type="entry name" value="Umud Fragment, subunit A"/>
    <property type="match status" value="1"/>
</dbReference>
<evidence type="ECO:0000256" key="2">
    <source>
        <dbReference type="ARBA" id="ARBA00009370"/>
    </source>
</evidence>
<dbReference type="GO" id="GO:0005886">
    <property type="term" value="C:plasma membrane"/>
    <property type="evidence" value="ECO:0007669"/>
    <property type="project" value="UniProtKB-SubCell"/>
</dbReference>
<feature type="active site" evidence="3">
    <location>
        <position position="63"/>
    </location>
</feature>
<protein>
    <recommendedName>
        <fullName evidence="4">Signal peptidase I</fullName>
        <ecNumber evidence="4">3.4.21.89</ecNumber>
    </recommendedName>
</protein>
<evidence type="ECO:0000313" key="6">
    <source>
        <dbReference type="EMBL" id="ROR30713.1"/>
    </source>
</evidence>
<accession>A0A3N1XVT3</accession>
<dbReference type="CDD" id="cd06530">
    <property type="entry name" value="S26_SPase_I"/>
    <property type="match status" value="1"/>
</dbReference>
<dbReference type="SUPFAM" id="SSF51306">
    <property type="entry name" value="LexA/Signal peptidase"/>
    <property type="match status" value="1"/>
</dbReference>
<evidence type="ECO:0000259" key="5">
    <source>
        <dbReference type="Pfam" id="PF10502"/>
    </source>
</evidence>
<keyword evidence="4" id="KW-1133">Transmembrane helix</keyword>
<dbReference type="InterPro" id="IPR036286">
    <property type="entry name" value="LexA/Signal_pep-like_sf"/>
</dbReference>
<dbReference type="EC" id="3.4.21.89" evidence="4"/>
<feature type="transmembrane region" description="Helical" evidence="4">
    <location>
        <begin position="35"/>
        <end position="54"/>
    </location>
</feature>
<comment type="similarity">
    <text evidence="2 4">Belongs to the peptidase S26 family.</text>
</comment>
<dbReference type="PANTHER" id="PTHR43390">
    <property type="entry name" value="SIGNAL PEPTIDASE I"/>
    <property type="match status" value="1"/>
</dbReference>
<gene>
    <name evidence="6" type="ORF">EDD66_102368</name>
</gene>
<reference evidence="6 7" key="1">
    <citation type="submission" date="2018-11" db="EMBL/GenBank/DDBJ databases">
        <title>Genomic Encyclopedia of Type Strains, Phase IV (KMG-IV): sequencing the most valuable type-strain genomes for metagenomic binning, comparative biology and taxonomic classification.</title>
        <authorList>
            <person name="Goeker M."/>
        </authorList>
    </citation>
    <scope>NUCLEOTIDE SEQUENCE [LARGE SCALE GENOMIC DNA]</scope>
    <source>
        <strain evidence="6 7">DSM 26537</strain>
    </source>
</reference>
<keyword evidence="7" id="KW-1185">Reference proteome</keyword>
<keyword evidence="4" id="KW-0378">Hydrolase</keyword>
<dbReference type="EMBL" id="RJVG01000002">
    <property type="protein sequence ID" value="ROR30713.1"/>
    <property type="molecule type" value="Genomic_DNA"/>
</dbReference>
<keyword evidence="4" id="KW-0812">Transmembrane</keyword>
<dbReference type="InterPro" id="IPR000223">
    <property type="entry name" value="Pept_S26A_signal_pept_1"/>
</dbReference>
<feature type="active site" evidence="3">
    <location>
        <position position="107"/>
    </location>
</feature>
<feature type="domain" description="Peptidase S26" evidence="5">
    <location>
        <begin position="34"/>
        <end position="192"/>
    </location>
</feature>
<dbReference type="PANTHER" id="PTHR43390:SF1">
    <property type="entry name" value="CHLOROPLAST PROCESSING PEPTIDASE"/>
    <property type="match status" value="1"/>
</dbReference>
<keyword evidence="4" id="KW-0472">Membrane</keyword>
<organism evidence="6 7">
    <name type="scientific">Mobilisporobacter senegalensis</name>
    <dbReference type="NCBI Taxonomy" id="1329262"/>
    <lineage>
        <taxon>Bacteria</taxon>
        <taxon>Bacillati</taxon>
        <taxon>Bacillota</taxon>
        <taxon>Clostridia</taxon>
        <taxon>Lachnospirales</taxon>
        <taxon>Lachnospiraceae</taxon>
        <taxon>Mobilisporobacter</taxon>
    </lineage>
</organism>
<comment type="subcellular location">
    <subcellularLocation>
        <location evidence="1">Cell membrane</location>
        <topology evidence="1">Single-pass type II membrane protein</topology>
    </subcellularLocation>
    <subcellularLocation>
        <location evidence="4">Membrane</location>
        <topology evidence="4">Single-pass type II membrane protein</topology>
    </subcellularLocation>
</comment>
<dbReference type="AlphaFoldDB" id="A0A3N1XVT3"/>
<dbReference type="Pfam" id="PF10502">
    <property type="entry name" value="Peptidase_S26"/>
    <property type="match status" value="1"/>
</dbReference>
<dbReference type="NCBIfam" id="TIGR02227">
    <property type="entry name" value="sigpep_I_bact"/>
    <property type="match status" value="1"/>
</dbReference>
<keyword evidence="4" id="KW-0645">Protease</keyword>
<name>A0A3N1XVT3_9FIRM</name>
<evidence type="ECO:0000256" key="3">
    <source>
        <dbReference type="PIRSR" id="PIRSR600223-1"/>
    </source>
</evidence>
<comment type="catalytic activity">
    <reaction evidence="4">
        <text>Cleavage of hydrophobic, N-terminal signal or leader sequences from secreted and periplasmic proteins.</text>
        <dbReference type="EC" id="3.4.21.89"/>
    </reaction>
</comment>
<comment type="caution">
    <text evidence="6">The sequence shown here is derived from an EMBL/GenBank/DDBJ whole genome shotgun (WGS) entry which is preliminary data.</text>
</comment>
<evidence type="ECO:0000313" key="7">
    <source>
        <dbReference type="Proteomes" id="UP000273083"/>
    </source>
</evidence>
<dbReference type="RefSeq" id="WP_243115300.1">
    <property type="nucleotide sequence ID" value="NZ_RJVG01000002.1"/>
</dbReference>
<dbReference type="GO" id="GO:0004252">
    <property type="term" value="F:serine-type endopeptidase activity"/>
    <property type="evidence" value="ECO:0007669"/>
    <property type="project" value="InterPro"/>
</dbReference>